<proteinExistence type="predicted"/>
<dbReference type="AlphaFoldDB" id="A0A4Q7X965"/>
<dbReference type="OrthoDB" id="3831012at2"/>
<accession>A0A4Q7X965</accession>
<comment type="caution">
    <text evidence="2">The sequence shown here is derived from an EMBL/GenBank/DDBJ whole genome shotgun (WGS) entry which is preliminary data.</text>
</comment>
<keyword evidence="3" id="KW-1185">Reference proteome</keyword>
<feature type="region of interest" description="Disordered" evidence="1">
    <location>
        <begin position="21"/>
        <end position="56"/>
    </location>
</feature>
<protein>
    <submittedName>
        <fullName evidence="2">Uncharacterized protein</fullName>
    </submittedName>
</protein>
<name>A0A4Q7X965_9ACTN</name>
<evidence type="ECO:0000313" key="2">
    <source>
        <dbReference type="EMBL" id="RZU19700.1"/>
    </source>
</evidence>
<evidence type="ECO:0000313" key="3">
    <source>
        <dbReference type="Proteomes" id="UP000292027"/>
    </source>
</evidence>
<dbReference type="Proteomes" id="UP000292027">
    <property type="component" value="Unassembled WGS sequence"/>
</dbReference>
<gene>
    <name evidence="2" type="ORF">EV645_1918</name>
</gene>
<dbReference type="EMBL" id="SHKR01000011">
    <property type="protein sequence ID" value="RZU19700.1"/>
    <property type="molecule type" value="Genomic_DNA"/>
</dbReference>
<reference evidence="2 3" key="1">
    <citation type="journal article" date="2015" name="Stand. Genomic Sci.">
        <title>Genomic Encyclopedia of Bacterial and Archaeal Type Strains, Phase III: the genomes of soil and plant-associated and newly described type strains.</title>
        <authorList>
            <person name="Whitman W.B."/>
            <person name="Woyke T."/>
            <person name="Klenk H.P."/>
            <person name="Zhou Y."/>
            <person name="Lilburn T.G."/>
            <person name="Beck B.J."/>
            <person name="De Vos P."/>
            <person name="Vandamme P."/>
            <person name="Eisen J.A."/>
            <person name="Garrity G."/>
            <person name="Hugenholtz P."/>
            <person name="Kyrpides N.C."/>
        </authorList>
    </citation>
    <scope>NUCLEOTIDE SEQUENCE [LARGE SCALE GENOMIC DNA]</scope>
    <source>
        <strain evidence="2 3">VKM Ac-2540</strain>
    </source>
</reference>
<dbReference type="RefSeq" id="WP_157997037.1">
    <property type="nucleotide sequence ID" value="NZ_SHKR01000011.1"/>
</dbReference>
<evidence type="ECO:0000256" key="1">
    <source>
        <dbReference type="SAM" id="MobiDB-lite"/>
    </source>
</evidence>
<sequence>MFNTPLSQYAIKAEAAYRLERTKREFGSVSRKQRPAKGSKPESRHSRRALRPTTAR</sequence>
<organism evidence="2 3">
    <name type="scientific">Kribbella rubisoli</name>
    <dbReference type="NCBI Taxonomy" id="3075929"/>
    <lineage>
        <taxon>Bacteria</taxon>
        <taxon>Bacillati</taxon>
        <taxon>Actinomycetota</taxon>
        <taxon>Actinomycetes</taxon>
        <taxon>Propionibacteriales</taxon>
        <taxon>Kribbellaceae</taxon>
        <taxon>Kribbella</taxon>
    </lineage>
</organism>